<accession>A0A235F7G0</accession>
<evidence type="ECO:0000256" key="1">
    <source>
        <dbReference type="SAM" id="Phobius"/>
    </source>
</evidence>
<organism evidence="2 3">
    <name type="scientific">Fictibacillus aquaticus</name>
    <dbReference type="NCBI Taxonomy" id="2021314"/>
    <lineage>
        <taxon>Bacteria</taxon>
        <taxon>Bacillati</taxon>
        <taxon>Bacillota</taxon>
        <taxon>Bacilli</taxon>
        <taxon>Bacillales</taxon>
        <taxon>Fictibacillaceae</taxon>
        <taxon>Fictibacillus</taxon>
    </lineage>
</organism>
<keyword evidence="1" id="KW-1133">Transmembrane helix</keyword>
<keyword evidence="1" id="KW-0812">Transmembrane</keyword>
<feature type="transmembrane region" description="Helical" evidence="1">
    <location>
        <begin position="6"/>
        <end position="25"/>
    </location>
</feature>
<sequence>MEDWLMVMAAVLLSGIVVAVIIAQYKKERSEDMFRQLYMYLVLFVTLMMTIKGTVMLFNNGADLVSPEPYYESYSSFKYNEITMAREQKLEIPSEAEIRQRFDENEKLHYEQVKRGAMKDIIRSLGWIVIPLPLFIYFQLLIRREWKNTAKGG</sequence>
<evidence type="ECO:0000313" key="2">
    <source>
        <dbReference type="EMBL" id="OYD57281.1"/>
    </source>
</evidence>
<dbReference type="OrthoDB" id="2925884at2"/>
<gene>
    <name evidence="2" type="ORF">CGZ90_11375</name>
</gene>
<dbReference type="RefSeq" id="WP_094252629.1">
    <property type="nucleotide sequence ID" value="NZ_JBHLXL010000001.1"/>
</dbReference>
<evidence type="ECO:0000313" key="3">
    <source>
        <dbReference type="Proteomes" id="UP000215059"/>
    </source>
</evidence>
<dbReference type="Proteomes" id="UP000215059">
    <property type="component" value="Unassembled WGS sequence"/>
</dbReference>
<comment type="caution">
    <text evidence="2">The sequence shown here is derived from an EMBL/GenBank/DDBJ whole genome shotgun (WGS) entry which is preliminary data.</text>
</comment>
<feature type="transmembrane region" description="Helical" evidence="1">
    <location>
        <begin position="121"/>
        <end position="142"/>
    </location>
</feature>
<name>A0A235F7G0_9BACL</name>
<dbReference type="EMBL" id="NOII01000003">
    <property type="protein sequence ID" value="OYD57281.1"/>
    <property type="molecule type" value="Genomic_DNA"/>
</dbReference>
<keyword evidence="3" id="KW-1185">Reference proteome</keyword>
<proteinExistence type="predicted"/>
<reference evidence="2 3" key="1">
    <citation type="submission" date="2017-07" db="EMBL/GenBank/DDBJ databases">
        <title>Fictibacillus sp. nov. GDSW-R2A3 Genome sequencing and assembly.</title>
        <authorList>
            <person name="Mayilraj S."/>
        </authorList>
    </citation>
    <scope>NUCLEOTIDE SEQUENCE [LARGE SCALE GENOMIC DNA]</scope>
    <source>
        <strain evidence="2 3">GDSW-R2A3</strain>
    </source>
</reference>
<dbReference type="AlphaFoldDB" id="A0A235F7G0"/>
<keyword evidence="1" id="KW-0472">Membrane</keyword>
<protein>
    <submittedName>
        <fullName evidence="2">Uncharacterized protein</fullName>
    </submittedName>
</protein>
<feature type="transmembrane region" description="Helical" evidence="1">
    <location>
        <begin position="37"/>
        <end position="58"/>
    </location>
</feature>